<evidence type="ECO:0000313" key="3">
    <source>
        <dbReference type="Proteomes" id="UP000019250"/>
    </source>
</evidence>
<dbReference type="GO" id="GO:0016787">
    <property type="term" value="F:hydrolase activity"/>
    <property type="evidence" value="ECO:0007669"/>
    <property type="project" value="UniProtKB-KW"/>
</dbReference>
<keyword evidence="3" id="KW-1185">Reference proteome</keyword>
<proteinExistence type="predicted"/>
<dbReference type="RefSeq" id="WP_034338533.1">
    <property type="nucleotide sequence ID" value="NZ_ATSX01000001.1"/>
</dbReference>
<dbReference type="InterPro" id="IPR039430">
    <property type="entry name" value="Thymidylate_kin-like_dom"/>
</dbReference>
<dbReference type="Pfam" id="PF02223">
    <property type="entry name" value="Thymidylate_kin"/>
    <property type="match status" value="1"/>
</dbReference>
<comment type="caution">
    <text evidence="2">The sequence shown here is derived from an EMBL/GenBank/DDBJ whole genome shotgun (WGS) entry which is preliminary data.</text>
</comment>
<dbReference type="Proteomes" id="UP000019250">
    <property type="component" value="Unassembled WGS sequence"/>
</dbReference>
<evidence type="ECO:0000313" key="2">
    <source>
        <dbReference type="EMBL" id="EUK19458.1"/>
    </source>
</evidence>
<sequence>MKKDSYLPIIAIIGVDGSGKSTVTAEICEWLKGDYPVRSCHLGRQTGTIGRKIAKLPLLGKKLDKKISGKSHAARAEQGPKAGVALVIFLLSLRRVYRFYKMLRLKKQGFLIVTDRYPQTSVIGGLDGPDLTVDYPKSLIARFLTRCERRLYNWMVSHKPDLVIRLNVDLETAMQRKPDHRLHSMERKIATFDQITFNGAPIVDLYSHKQPLAEMIQEAKKRIASILPQKISN</sequence>
<dbReference type="eggNOG" id="COG0125">
    <property type="taxonomic scope" value="Bacteria"/>
</dbReference>
<dbReference type="InterPro" id="IPR027417">
    <property type="entry name" value="P-loop_NTPase"/>
</dbReference>
<name>W7DZH6_9PROT</name>
<gene>
    <name evidence="2" type="ORF">COMX_06890</name>
</gene>
<accession>W7DZH6</accession>
<reference evidence="2 3" key="1">
    <citation type="journal article" date="2014" name="Genome Announc.">
        <title>Draft Genome Sequence of Commensalibacter papalotli MX01, a Symbiont Identified from the Guts of Overwintering Monarch Butterflies.</title>
        <authorList>
            <person name="Servin-Garciduenas L.E."/>
            <person name="Sanchez-Quinto A."/>
            <person name="Martinez-Romero E."/>
        </authorList>
    </citation>
    <scope>NUCLEOTIDE SEQUENCE [LARGE SCALE GENOMIC DNA]</scope>
    <source>
        <strain evidence="3">MX-MONARCH01</strain>
    </source>
</reference>
<protein>
    <submittedName>
        <fullName evidence="2">Putative nucleoside triphosphate hydrolase domain protein</fullName>
    </submittedName>
</protein>
<dbReference type="OrthoDB" id="6853346at2"/>
<evidence type="ECO:0000259" key="1">
    <source>
        <dbReference type="Pfam" id="PF02223"/>
    </source>
</evidence>
<organism evidence="2 3">
    <name type="scientific">Commensalibacter papalotli</name>
    <name type="common">ex Servin-Garciduenas et al. 2014</name>
    <dbReference type="NCBI Taxonomy" id="1208583"/>
    <lineage>
        <taxon>Bacteria</taxon>
        <taxon>Pseudomonadati</taxon>
        <taxon>Pseudomonadota</taxon>
        <taxon>Alphaproteobacteria</taxon>
        <taxon>Acetobacterales</taxon>
        <taxon>Acetobacteraceae</taxon>
    </lineage>
</organism>
<dbReference type="Gene3D" id="3.40.50.300">
    <property type="entry name" value="P-loop containing nucleotide triphosphate hydrolases"/>
    <property type="match status" value="1"/>
</dbReference>
<dbReference type="STRING" id="1208583.COMX_06890"/>
<dbReference type="EMBL" id="ATSX01000001">
    <property type="protein sequence ID" value="EUK19458.1"/>
    <property type="molecule type" value="Genomic_DNA"/>
</dbReference>
<dbReference type="SUPFAM" id="SSF52540">
    <property type="entry name" value="P-loop containing nucleoside triphosphate hydrolases"/>
    <property type="match status" value="1"/>
</dbReference>
<feature type="domain" description="Thymidylate kinase-like" evidence="1">
    <location>
        <begin position="14"/>
        <end position="195"/>
    </location>
</feature>
<dbReference type="AlphaFoldDB" id="W7DZH6"/>
<keyword evidence="2" id="KW-0378">Hydrolase</keyword>
<dbReference type="PATRIC" id="fig|1208583.4.peg.1398"/>